<name>A0A8J9SRW6_PHATR</name>
<proteinExistence type="predicted"/>
<feature type="transmembrane region" description="Helical" evidence="1">
    <location>
        <begin position="181"/>
        <end position="200"/>
    </location>
</feature>
<accession>A0A8J9SRW6</accession>
<feature type="transmembrane region" description="Helical" evidence="1">
    <location>
        <begin position="64"/>
        <end position="89"/>
    </location>
</feature>
<dbReference type="Proteomes" id="UP000836788">
    <property type="component" value="Chromosome 12"/>
</dbReference>
<dbReference type="EMBL" id="OU594953">
    <property type="protein sequence ID" value="CAG9280058.1"/>
    <property type="molecule type" value="Genomic_DNA"/>
</dbReference>
<feature type="transmembrane region" description="Helical" evidence="1">
    <location>
        <begin position="220"/>
        <end position="240"/>
    </location>
</feature>
<keyword evidence="1" id="KW-0472">Membrane</keyword>
<keyword evidence="1" id="KW-1133">Transmembrane helix</keyword>
<keyword evidence="1" id="KW-0812">Transmembrane</keyword>
<gene>
    <name evidence="2" type="ORF">PTTT1_LOCUS12071</name>
</gene>
<sequence>MLDACTFRSTYPTNLWKQHTVQRSRCPVHGHPVPQCSVNQMNQEVQFSTVPVAKAQKQIRRATLVVLVMCSSTFSVAFQVSSVACPVFQAPPLRLPISTNVATSGKCASKRMRYDRLSRCCLFDSPQQQPPVPKSSNLFVVVTAVFSMLTVLAATGVLWSEFAVIRTGCGPTNLSDDTERAFYVVVLVVASLSVFSRIVAGRSLEQLARLSWEDKEGLFFPIRVAEGITTVAVLGVFAALGSQIVHGERMDGMSGINVDMCKAIQETTVQLPVSKL</sequence>
<evidence type="ECO:0008006" key="3">
    <source>
        <dbReference type="Google" id="ProtNLM"/>
    </source>
</evidence>
<protein>
    <recommendedName>
        <fullName evidence="3">Transmembrane protein</fullName>
    </recommendedName>
</protein>
<dbReference type="AlphaFoldDB" id="A0A8J9SRW6"/>
<feature type="transmembrane region" description="Helical" evidence="1">
    <location>
        <begin position="138"/>
        <end position="160"/>
    </location>
</feature>
<evidence type="ECO:0000256" key="1">
    <source>
        <dbReference type="SAM" id="Phobius"/>
    </source>
</evidence>
<reference evidence="2" key="1">
    <citation type="submission" date="2022-02" db="EMBL/GenBank/DDBJ databases">
        <authorList>
            <person name="Giguere J D."/>
        </authorList>
    </citation>
    <scope>NUCLEOTIDE SEQUENCE</scope>
    <source>
        <strain evidence="2">CCAP 1055/1</strain>
    </source>
</reference>
<organism evidence="2">
    <name type="scientific">Phaeodactylum tricornutum</name>
    <name type="common">Diatom</name>
    <dbReference type="NCBI Taxonomy" id="2850"/>
    <lineage>
        <taxon>Eukaryota</taxon>
        <taxon>Sar</taxon>
        <taxon>Stramenopiles</taxon>
        <taxon>Ochrophyta</taxon>
        <taxon>Bacillariophyta</taxon>
        <taxon>Bacillariophyceae</taxon>
        <taxon>Bacillariophycidae</taxon>
        <taxon>Naviculales</taxon>
        <taxon>Phaeodactylaceae</taxon>
        <taxon>Phaeodactylum</taxon>
    </lineage>
</organism>
<evidence type="ECO:0000313" key="2">
    <source>
        <dbReference type="EMBL" id="CAG9280058.1"/>
    </source>
</evidence>